<sequence length="353" mass="39373">MARLFIVDTTLRDGEQAAGVQFSKMQKIEIAKALDQLGVDMIEAGIPVMSEEERSVIKAINALHLKAKILTWNRMCMKDIDQSLLTGVKNVHITVPASDIHIKKKLRMTRKELLSKMQKVVSYAVSKGCEVSVGAEDASRADINFLIQLYKKAQEEGAIRVRYADTVGRMNPFSVYDIIKQIRQDIKVDLDFHGHNDLGMGTANALGAFKGGATYISCSVNGLGERAGNTPLEEIVAVIRYVEGCKDQLAMQHIMKVSKMVESYSKRWLDTGKPIVGENAFSHESGIHIDGLLKDTRTYEEISPELFGRSRKIVIGKHSGKKATMNVYKDGIALENDNPDNLLELLRNKYQLF</sequence>
<dbReference type="PROSITE" id="PS00815">
    <property type="entry name" value="AIPM_HOMOCIT_SYNTH_1"/>
    <property type="match status" value="1"/>
</dbReference>
<organism evidence="4 5">
    <name type="scientific">Vallitalea pronyensis</name>
    <dbReference type="NCBI Taxonomy" id="1348613"/>
    <lineage>
        <taxon>Bacteria</taxon>
        <taxon>Bacillati</taxon>
        <taxon>Bacillota</taxon>
        <taxon>Clostridia</taxon>
        <taxon>Lachnospirales</taxon>
        <taxon>Vallitaleaceae</taxon>
        <taxon>Vallitalea</taxon>
    </lineage>
</organism>
<evidence type="ECO:0000259" key="3">
    <source>
        <dbReference type="PROSITE" id="PS50991"/>
    </source>
</evidence>
<reference evidence="4" key="1">
    <citation type="submission" date="2020-07" db="EMBL/GenBank/DDBJ databases">
        <title>Vallitalea pronyensis genome.</title>
        <authorList>
            <person name="Postec A."/>
        </authorList>
    </citation>
    <scope>NUCLEOTIDE SEQUENCE</scope>
    <source>
        <strain evidence="4">FatNI3</strain>
    </source>
</reference>
<dbReference type="PANTHER" id="PTHR42880">
    <property type="entry name" value="HOMOCITRATE SYNTHASE"/>
    <property type="match status" value="1"/>
</dbReference>
<dbReference type="Gene3D" id="3.20.20.70">
    <property type="entry name" value="Aldolase class I"/>
    <property type="match status" value="1"/>
</dbReference>
<dbReference type="Proteomes" id="UP000683246">
    <property type="component" value="Chromosome"/>
</dbReference>
<name>A0A8J8ML22_9FIRM</name>
<dbReference type="PANTHER" id="PTHR42880:SF1">
    <property type="entry name" value="ISOPROPYLMALATE_HOMOCITRATE_CITRAMALATE SYNTHASE FAMILY PROTEIN"/>
    <property type="match status" value="1"/>
</dbReference>
<dbReference type="InterPro" id="IPR054691">
    <property type="entry name" value="LeuA/HCS_post-cat"/>
</dbReference>
<dbReference type="Pfam" id="PF22617">
    <property type="entry name" value="HCS_D2"/>
    <property type="match status" value="1"/>
</dbReference>
<dbReference type="PROSITE" id="PS50991">
    <property type="entry name" value="PYR_CT"/>
    <property type="match status" value="1"/>
</dbReference>
<evidence type="ECO:0000256" key="2">
    <source>
        <dbReference type="RuleBase" id="RU003523"/>
    </source>
</evidence>
<dbReference type="PROSITE" id="PS00816">
    <property type="entry name" value="AIPM_HOMOCIT_SYNTH_2"/>
    <property type="match status" value="1"/>
</dbReference>
<dbReference type="EMBL" id="CP058649">
    <property type="protein sequence ID" value="QUI23705.1"/>
    <property type="molecule type" value="Genomic_DNA"/>
</dbReference>
<keyword evidence="1 2" id="KW-0808">Transferase</keyword>
<proteinExistence type="inferred from homology"/>
<dbReference type="AlphaFoldDB" id="A0A8J8ML22"/>
<protein>
    <submittedName>
        <fullName evidence="4">Homoaconitate hydratase</fullName>
    </submittedName>
</protein>
<evidence type="ECO:0000313" key="4">
    <source>
        <dbReference type="EMBL" id="QUI23705.1"/>
    </source>
</evidence>
<dbReference type="Pfam" id="PF00682">
    <property type="entry name" value="HMGL-like"/>
    <property type="match status" value="1"/>
</dbReference>
<dbReference type="Gene3D" id="1.10.238.260">
    <property type="match status" value="1"/>
</dbReference>
<keyword evidence="5" id="KW-1185">Reference proteome</keyword>
<dbReference type="SUPFAM" id="SSF51569">
    <property type="entry name" value="Aldolase"/>
    <property type="match status" value="1"/>
</dbReference>
<dbReference type="RefSeq" id="WP_212694390.1">
    <property type="nucleotide sequence ID" value="NZ_CP058649.1"/>
</dbReference>
<dbReference type="InterPro" id="IPR013477">
    <property type="entry name" value="NifV/FrbC"/>
</dbReference>
<dbReference type="GO" id="GO:0019752">
    <property type="term" value="P:carboxylic acid metabolic process"/>
    <property type="evidence" value="ECO:0007669"/>
    <property type="project" value="InterPro"/>
</dbReference>
<dbReference type="InterPro" id="IPR000891">
    <property type="entry name" value="PYR_CT"/>
</dbReference>
<evidence type="ECO:0000313" key="5">
    <source>
        <dbReference type="Proteomes" id="UP000683246"/>
    </source>
</evidence>
<dbReference type="InterPro" id="IPR002034">
    <property type="entry name" value="AIPM/Hcit_synth_CS"/>
</dbReference>
<evidence type="ECO:0000256" key="1">
    <source>
        <dbReference type="ARBA" id="ARBA00022679"/>
    </source>
</evidence>
<comment type="similarity">
    <text evidence="2">Belongs to the alpha-IPM synthase/homocitrate synthase family.</text>
</comment>
<accession>A0A8J8ML22</accession>
<dbReference type="KEGG" id="vpy:HZI73_16015"/>
<dbReference type="GO" id="GO:0046912">
    <property type="term" value="F:acyltransferase activity, acyl groups converted into alkyl on transfer"/>
    <property type="evidence" value="ECO:0007669"/>
    <property type="project" value="InterPro"/>
</dbReference>
<dbReference type="CDD" id="cd07939">
    <property type="entry name" value="DRE_TIM_NifV"/>
    <property type="match status" value="1"/>
</dbReference>
<feature type="domain" description="Pyruvate carboxyltransferase" evidence="3">
    <location>
        <begin position="4"/>
        <end position="255"/>
    </location>
</feature>
<gene>
    <name evidence="4" type="primary">aksA</name>
    <name evidence="4" type="ORF">HZI73_16015</name>
</gene>
<dbReference type="InterPro" id="IPR013785">
    <property type="entry name" value="Aldolase_TIM"/>
</dbReference>